<protein>
    <submittedName>
        <fullName evidence="1">Unnamed protein product</fullName>
    </submittedName>
</protein>
<dbReference type="Proteomes" id="UP001165101">
    <property type="component" value="Unassembled WGS sequence"/>
</dbReference>
<gene>
    <name evidence="1" type="ORF">Cboi01_000327000</name>
</gene>
<accession>A0ACB5TS67</accession>
<name>A0ACB5TS67_CANBO</name>
<keyword evidence="2" id="KW-1185">Reference proteome</keyword>
<evidence type="ECO:0000313" key="1">
    <source>
        <dbReference type="EMBL" id="GME93788.1"/>
    </source>
</evidence>
<organism evidence="1 2">
    <name type="scientific">Candida boidinii</name>
    <name type="common">Yeast</name>
    <dbReference type="NCBI Taxonomy" id="5477"/>
    <lineage>
        <taxon>Eukaryota</taxon>
        <taxon>Fungi</taxon>
        <taxon>Dikarya</taxon>
        <taxon>Ascomycota</taxon>
        <taxon>Saccharomycotina</taxon>
        <taxon>Pichiomycetes</taxon>
        <taxon>Pichiales</taxon>
        <taxon>Pichiaceae</taxon>
        <taxon>Ogataea</taxon>
        <taxon>Ogataea/Candida clade</taxon>
    </lineage>
</organism>
<proteinExistence type="predicted"/>
<evidence type="ECO:0000313" key="2">
    <source>
        <dbReference type="Proteomes" id="UP001165101"/>
    </source>
</evidence>
<reference evidence="1" key="1">
    <citation type="submission" date="2023-04" db="EMBL/GenBank/DDBJ databases">
        <title>Candida boidinii NBRC 1967.</title>
        <authorList>
            <person name="Ichikawa N."/>
            <person name="Sato H."/>
            <person name="Tonouchi N."/>
        </authorList>
    </citation>
    <scope>NUCLEOTIDE SEQUENCE</scope>
    <source>
        <strain evidence="1">NBRC 1967</strain>
    </source>
</reference>
<comment type="caution">
    <text evidence="1">The sequence shown here is derived from an EMBL/GenBank/DDBJ whole genome shotgun (WGS) entry which is preliminary data.</text>
</comment>
<dbReference type="EMBL" id="BSXV01001740">
    <property type="protein sequence ID" value="GME93788.1"/>
    <property type="molecule type" value="Genomic_DNA"/>
</dbReference>
<sequence length="877" mass="101010">MQIHFIIRNTNAVRINIAHNNDGIKLEKKSPNVYHVDTANTDLSNISAYEIITEEKRETESALIKFIYGTSTGEISCLNFSLRVREKEENDMSLENSPEFFESRTSYNIKVQKSSFGMLPSRTNSEELCLLKINKIKHICDDFYFVSNIFPTEYILKIKVNETRVLNILNDINLEDLELKFVIPRHYHKSTKEEMIGNSIICRSNSKNLSTLEYKKFGTTVTKTKTPIPIDRKENITYVGRGCFDFELSVQKKSFLLKTDKNEYTVEIDDISANNKPIKVTEGYDESLIKGIASKTPRGSMVDMDILPNKNMLSLTLDSKVNSSIRLVEWSSNKLHNNIGYVLDEEIFCSQIMSPQDIIFITKNKLCCLHKETARDGSQSPLGQISRAFYQLDETPIEFRRIMPVNENGNQCFIADYGSYQKLFYIEISTTMNVQEIFLPDSLYTLYAAKEIKSAKGSLEKLELYAVSNYRNLITYEINIGGNSEKIEKITLDCNVVGYEYFNYFGKETLALVVEENDILIKGSASVKLVLFDLNTSSITSSHDLGNSQMVTYCLHKLNGDHEYIHFCVVKKSLISISSPDYSGLDVYFFDIFKGSLRMVNHINLNHLYLEFPFSFSDTIIRDNLIYYDDVNKKESCADNFCSLVLSDGKSSHIFEAESKDPTTGELTFSHLCKLYDYYKQNNFFDYDDSKMAKYAPVERAPLLVFEKGSYQKYDKQFYENRLKRPWSMTNYNVSNMRELPALCNMTMMAIGKQLSPVLSVICERNFLYFFLADKSTESVVHHLMFVLDDMVIDVAPLDWKRTYYSQFPNSSHEELTVDCMIPVCIITTKRKGAFLLMIRDPLAECCYINQPCVTSLEFFLDMDGDRPTFEHIIRPC</sequence>